<accession>A0ABW4VMZ1</accession>
<organism evidence="1 2">
    <name type="scientific">Belliella marina</name>
    <dbReference type="NCBI Taxonomy" id="1644146"/>
    <lineage>
        <taxon>Bacteria</taxon>
        <taxon>Pseudomonadati</taxon>
        <taxon>Bacteroidota</taxon>
        <taxon>Cytophagia</taxon>
        <taxon>Cytophagales</taxon>
        <taxon>Cyclobacteriaceae</taxon>
        <taxon>Belliella</taxon>
    </lineage>
</organism>
<dbReference type="Proteomes" id="UP001597361">
    <property type="component" value="Unassembled WGS sequence"/>
</dbReference>
<gene>
    <name evidence="1" type="ORF">ACFSKL_11805</name>
</gene>
<proteinExistence type="predicted"/>
<comment type="caution">
    <text evidence="1">The sequence shown here is derived from an EMBL/GenBank/DDBJ whole genome shotgun (WGS) entry which is preliminary data.</text>
</comment>
<evidence type="ECO:0000313" key="1">
    <source>
        <dbReference type="EMBL" id="MFD2035481.1"/>
    </source>
</evidence>
<dbReference type="RefSeq" id="WP_376886447.1">
    <property type="nucleotide sequence ID" value="NZ_JBHUHR010000032.1"/>
</dbReference>
<reference evidence="2" key="1">
    <citation type="journal article" date="2019" name="Int. J. Syst. Evol. Microbiol.">
        <title>The Global Catalogue of Microorganisms (GCM) 10K type strain sequencing project: providing services to taxonomists for standard genome sequencing and annotation.</title>
        <authorList>
            <consortium name="The Broad Institute Genomics Platform"/>
            <consortium name="The Broad Institute Genome Sequencing Center for Infectious Disease"/>
            <person name="Wu L."/>
            <person name="Ma J."/>
        </authorList>
    </citation>
    <scope>NUCLEOTIDE SEQUENCE [LARGE SCALE GENOMIC DNA]</scope>
    <source>
        <strain evidence="2">CGMCC 1.15180</strain>
    </source>
</reference>
<keyword evidence="2" id="KW-1185">Reference proteome</keyword>
<name>A0ABW4VMZ1_9BACT</name>
<dbReference type="EMBL" id="JBHUHR010000032">
    <property type="protein sequence ID" value="MFD2035481.1"/>
    <property type="molecule type" value="Genomic_DNA"/>
</dbReference>
<sequence>MPLSQYPKTKIVVSNTPSVNNISITSWNGIEELVVKVLDVLPSIVSETYEDEAELRVLETVFF</sequence>
<evidence type="ECO:0000313" key="2">
    <source>
        <dbReference type="Proteomes" id="UP001597361"/>
    </source>
</evidence>
<protein>
    <submittedName>
        <fullName evidence="1">Uncharacterized protein</fullName>
    </submittedName>
</protein>